<name>A0A317Z2X8_STAPS</name>
<comment type="caution">
    <text evidence="1">The sequence shown here is derived from an EMBL/GenBank/DDBJ whole genome shotgun (WGS) entry which is preliminary data.</text>
</comment>
<proteinExistence type="predicted"/>
<evidence type="ECO:0000313" key="2">
    <source>
        <dbReference type="Proteomes" id="UP000246351"/>
    </source>
</evidence>
<feature type="non-terminal residue" evidence="1">
    <location>
        <position position="65"/>
    </location>
</feature>
<dbReference type="AlphaFoldDB" id="A0A317Z2X8"/>
<sequence>MAENTDEFKIKAIFEAVVSKFEKQIDSALKKVEEFERLTGNMSSVKLDADNIEVLEKVDEAKAKV</sequence>
<organism evidence="1 2">
    <name type="scientific">Staphylococcus pseudintermedius</name>
    <dbReference type="NCBI Taxonomy" id="283734"/>
    <lineage>
        <taxon>Bacteria</taxon>
        <taxon>Bacillati</taxon>
        <taxon>Bacillota</taxon>
        <taxon>Bacilli</taxon>
        <taxon>Bacillales</taxon>
        <taxon>Staphylococcaceae</taxon>
        <taxon>Staphylococcus</taxon>
        <taxon>Staphylococcus intermedius group</taxon>
    </lineage>
</organism>
<gene>
    <name evidence="1" type="ORF">DD924_20255</name>
</gene>
<dbReference type="EMBL" id="QEIV01002584">
    <property type="protein sequence ID" value="PWZ93301.1"/>
    <property type="molecule type" value="Genomic_DNA"/>
</dbReference>
<accession>A0A317Z2X8</accession>
<reference evidence="1 2" key="1">
    <citation type="journal article" date="2018" name="Vet. Microbiol.">
        <title>Clonal diversity and geographic distribution of methicillin-resistant Staphylococcus pseudintermedius from Australian animals: Discovery of novel sequence types.</title>
        <authorList>
            <person name="Worthing K.A."/>
            <person name="Abraham S."/>
            <person name="Coombs G.W."/>
            <person name="Pang S."/>
            <person name="Saputra S."/>
            <person name="Jordan D."/>
            <person name="Trott D.J."/>
            <person name="Norris J.M."/>
        </authorList>
    </citation>
    <scope>NUCLEOTIDE SEQUENCE [LARGE SCALE GENOMIC DNA]</scope>
    <source>
        <strain evidence="1 2">ST71 3</strain>
    </source>
</reference>
<protein>
    <submittedName>
        <fullName evidence="1">Uncharacterized protein</fullName>
    </submittedName>
</protein>
<evidence type="ECO:0000313" key="1">
    <source>
        <dbReference type="EMBL" id="PWZ93301.1"/>
    </source>
</evidence>
<dbReference type="Proteomes" id="UP000246351">
    <property type="component" value="Unassembled WGS sequence"/>
</dbReference>